<evidence type="ECO:0000313" key="2">
    <source>
        <dbReference type="EMBL" id="CAG8645253.1"/>
    </source>
</evidence>
<feature type="region of interest" description="Disordered" evidence="1">
    <location>
        <begin position="1"/>
        <end position="27"/>
    </location>
</feature>
<gene>
    <name evidence="2" type="ORF">DERYTH_LOCUS9880</name>
</gene>
<comment type="caution">
    <text evidence="2">The sequence shown here is derived from an EMBL/GenBank/DDBJ whole genome shotgun (WGS) entry which is preliminary data.</text>
</comment>
<feature type="compositionally biased region" description="Polar residues" evidence="1">
    <location>
        <begin position="10"/>
        <end position="21"/>
    </location>
</feature>
<feature type="non-terminal residue" evidence="2">
    <location>
        <position position="644"/>
    </location>
</feature>
<protein>
    <submittedName>
        <fullName evidence="2">22350_t:CDS:1</fullName>
    </submittedName>
</protein>
<accession>A0A9N9H331</accession>
<evidence type="ECO:0000313" key="3">
    <source>
        <dbReference type="Proteomes" id="UP000789405"/>
    </source>
</evidence>
<feature type="non-terminal residue" evidence="2">
    <location>
        <position position="1"/>
    </location>
</feature>
<organism evidence="2 3">
    <name type="scientific">Dentiscutata erythropus</name>
    <dbReference type="NCBI Taxonomy" id="1348616"/>
    <lineage>
        <taxon>Eukaryota</taxon>
        <taxon>Fungi</taxon>
        <taxon>Fungi incertae sedis</taxon>
        <taxon>Mucoromycota</taxon>
        <taxon>Glomeromycotina</taxon>
        <taxon>Glomeromycetes</taxon>
        <taxon>Diversisporales</taxon>
        <taxon>Gigasporaceae</taxon>
        <taxon>Dentiscutata</taxon>
    </lineage>
</organism>
<dbReference type="OrthoDB" id="2415326at2759"/>
<proteinExistence type="predicted"/>
<sequence>NSELNKDVSNKSQSQCATDSLQTHEDESNELDLDLYEECQPSIFKELSTPLPNQDKEPSLMNSTLEVRLRIWLEELKLLPNSKLTNDNFQQLLEKCKLMFNEFCHTFNKDLKNLAKDYIKNSSNDNRDYLNKSILNRYIDRDVSKNILNKYFTNTGELELTKTTQDALRKFVQAAFKLHATHIHKEDRHEFSLYKQVLKDIKSLNSITLSLDIPTCGKSDILRSYSDFNVAEVEIDNTSQNLLEDSFTIQYHLAYSYNDYQKNNNQDDQQEDYQLEDDNQQKDNKPGDIFEEPKNKINVIGFILEIPTNQLPKNLENVFNPYFANFTEMYFFIWVKRLIECILNLFNNEGNNAFLKIWKSIELPKFWSKLPNPITHQKSFMMLDSFYLAMLMPHILNRFLKIQHIKESMITNLVDTTKCQHRDQIFPKSFLHLPNLHTNMHLIVNAKNYKTLVNTACGVKKAIHGLFKNFVLHTNKKNIDLDLLRHYNTLQALHFWLDHGQDECVPDPSYYTNCSLLKQLLSGWYITKSPDQIINLEYEDIEKLWKNVKIQKRGFGGWNFNKDNNNLDLDLYQAYCEEFKMFAALNTYKISFFDYISYIVVEDNDNSSAEHNTASCYIKVQVGNVVKLREISDTDDNLFISFAL</sequence>
<reference evidence="2" key="1">
    <citation type="submission" date="2021-06" db="EMBL/GenBank/DDBJ databases">
        <authorList>
            <person name="Kallberg Y."/>
            <person name="Tangrot J."/>
            <person name="Rosling A."/>
        </authorList>
    </citation>
    <scope>NUCLEOTIDE SEQUENCE</scope>
    <source>
        <strain evidence="2">MA453B</strain>
    </source>
</reference>
<dbReference type="Proteomes" id="UP000789405">
    <property type="component" value="Unassembled WGS sequence"/>
</dbReference>
<dbReference type="EMBL" id="CAJVPY010005538">
    <property type="protein sequence ID" value="CAG8645253.1"/>
    <property type="molecule type" value="Genomic_DNA"/>
</dbReference>
<name>A0A9N9H331_9GLOM</name>
<evidence type="ECO:0000256" key="1">
    <source>
        <dbReference type="SAM" id="MobiDB-lite"/>
    </source>
</evidence>
<dbReference type="AlphaFoldDB" id="A0A9N9H331"/>
<keyword evidence="3" id="KW-1185">Reference proteome</keyword>